<dbReference type="Proteomes" id="UP000580856">
    <property type="component" value="Unassembled WGS sequence"/>
</dbReference>
<dbReference type="SUPFAM" id="SSF52266">
    <property type="entry name" value="SGNH hydrolase"/>
    <property type="match status" value="1"/>
</dbReference>
<reference evidence="2 3" key="1">
    <citation type="submission" date="2020-03" db="EMBL/GenBank/DDBJ databases">
        <title>Genomic Encyclopedia of Type Strains, Phase IV (KMG-IV): sequencing the most valuable type-strain genomes for metagenomic binning, comparative biology and taxonomic classification.</title>
        <authorList>
            <person name="Goeker M."/>
        </authorList>
    </citation>
    <scope>NUCLEOTIDE SEQUENCE [LARGE SCALE GENOMIC DNA]</scope>
    <source>
        <strain evidence="2 3">DSM 24233</strain>
    </source>
</reference>
<organism evidence="2 3">
    <name type="scientific">Desulfobaculum xiamenense</name>
    <dbReference type="NCBI Taxonomy" id="995050"/>
    <lineage>
        <taxon>Bacteria</taxon>
        <taxon>Pseudomonadati</taxon>
        <taxon>Thermodesulfobacteriota</taxon>
        <taxon>Desulfovibrionia</taxon>
        <taxon>Desulfovibrionales</taxon>
        <taxon>Desulfovibrionaceae</taxon>
        <taxon>Desulfobaculum</taxon>
    </lineage>
</organism>
<dbReference type="RefSeq" id="WP_167940168.1">
    <property type="nucleotide sequence ID" value="NZ_JAATJA010000001.1"/>
</dbReference>
<protein>
    <recommendedName>
        <fullName evidence="1">SGNH hydrolase-type esterase domain-containing protein</fullName>
    </recommendedName>
</protein>
<dbReference type="InterPro" id="IPR013830">
    <property type="entry name" value="SGNH_hydro"/>
</dbReference>
<dbReference type="Gene3D" id="3.40.50.1110">
    <property type="entry name" value="SGNH hydrolase"/>
    <property type="match status" value="1"/>
</dbReference>
<dbReference type="GO" id="GO:0016788">
    <property type="term" value="F:hydrolase activity, acting on ester bonds"/>
    <property type="evidence" value="ECO:0007669"/>
    <property type="project" value="UniProtKB-ARBA"/>
</dbReference>
<sequence>MSGYLLAGAVIGGACVVELAARALWRVVVPRRRRMFIDYLLTGRAGELAEEDRELSRPSLMRYRGHPFTAFEPDPDFVAAGGVRIHNNCSFRDSVDYTREYVDSFDLRVYLAGGSTVYDTCVDDNAQTFAALLQDELTRRTGRRVKVFNAGVGNFTSFQSFTRLAAWADFLRPHVVVVYQGINDITPFLYTDVPPKGVRPDLAHSIRPLCVAEVRDRLPRSARWSGLVRLFAALAVSDEDFNIRFHTLGGSHKVHHIGDDTQFALDHIAQRIDYGIIRSHYENIVALCRFRDIPALFLTERLMEGGEWYRPFLDRINDIVRELDRHEGCHVLDFDRLFPADAENFVDAMHFSARGNESRAGFVGAHLAGLFTAGKEAATCSQD</sequence>
<dbReference type="InterPro" id="IPR036514">
    <property type="entry name" value="SGNH_hydro_sf"/>
</dbReference>
<feature type="domain" description="SGNH hydrolase-type esterase" evidence="1">
    <location>
        <begin position="113"/>
        <end position="356"/>
    </location>
</feature>
<accession>A0A846QKV0</accession>
<name>A0A846QKV0_9BACT</name>
<dbReference type="EMBL" id="JAATJA010000001">
    <property type="protein sequence ID" value="NJB67082.1"/>
    <property type="molecule type" value="Genomic_DNA"/>
</dbReference>
<dbReference type="AlphaFoldDB" id="A0A846QKV0"/>
<keyword evidence="3" id="KW-1185">Reference proteome</keyword>
<evidence type="ECO:0000313" key="3">
    <source>
        <dbReference type="Proteomes" id="UP000580856"/>
    </source>
</evidence>
<evidence type="ECO:0000313" key="2">
    <source>
        <dbReference type="EMBL" id="NJB67082.1"/>
    </source>
</evidence>
<comment type="caution">
    <text evidence="2">The sequence shown here is derived from an EMBL/GenBank/DDBJ whole genome shotgun (WGS) entry which is preliminary data.</text>
</comment>
<gene>
    <name evidence="2" type="ORF">GGQ74_000722</name>
</gene>
<proteinExistence type="predicted"/>
<dbReference type="Pfam" id="PF13472">
    <property type="entry name" value="Lipase_GDSL_2"/>
    <property type="match status" value="1"/>
</dbReference>
<evidence type="ECO:0000259" key="1">
    <source>
        <dbReference type="Pfam" id="PF13472"/>
    </source>
</evidence>